<dbReference type="EMBL" id="CM042020">
    <property type="protein sequence ID" value="KAI3820790.1"/>
    <property type="molecule type" value="Genomic_DNA"/>
</dbReference>
<name>A0ACB9JMM6_9ASTR</name>
<dbReference type="Proteomes" id="UP001056120">
    <property type="component" value="Linkage Group LG03"/>
</dbReference>
<reference evidence="2" key="1">
    <citation type="journal article" date="2022" name="Mol. Ecol. Resour.">
        <title>The genomes of chicory, endive, great burdock and yacon provide insights into Asteraceae palaeo-polyploidization history and plant inulin production.</title>
        <authorList>
            <person name="Fan W."/>
            <person name="Wang S."/>
            <person name="Wang H."/>
            <person name="Wang A."/>
            <person name="Jiang F."/>
            <person name="Liu H."/>
            <person name="Zhao H."/>
            <person name="Xu D."/>
            <person name="Zhang Y."/>
        </authorList>
    </citation>
    <scope>NUCLEOTIDE SEQUENCE [LARGE SCALE GENOMIC DNA]</scope>
    <source>
        <strain evidence="2">cv. Yunnan</strain>
    </source>
</reference>
<reference evidence="1 2" key="2">
    <citation type="journal article" date="2022" name="Mol. Ecol. Resour.">
        <title>The genomes of chicory, endive, great burdock and yacon provide insights into Asteraceae paleo-polyploidization history and plant inulin production.</title>
        <authorList>
            <person name="Fan W."/>
            <person name="Wang S."/>
            <person name="Wang H."/>
            <person name="Wang A."/>
            <person name="Jiang F."/>
            <person name="Liu H."/>
            <person name="Zhao H."/>
            <person name="Xu D."/>
            <person name="Zhang Y."/>
        </authorList>
    </citation>
    <scope>NUCLEOTIDE SEQUENCE [LARGE SCALE GENOMIC DNA]</scope>
    <source>
        <strain evidence="2">cv. Yunnan</strain>
        <tissue evidence="1">Leaves</tissue>
    </source>
</reference>
<proteinExistence type="predicted"/>
<sequence>MMLAPKTSIQEHLPNILKFLQQKLDPITTQKSHKFRKLFNKKTPERTIDHDQLVDDNQAVEFLENVLINASTVASHDAYDLMEPTNSLKENYPTKIKIAQFALDSLTENLSYEEELNKNGLQLDKMVNLKHLNEHLLTFNRDEFHSNNKALFELAANAKWCLLAVEEAEKRKERNMDSIKKFMRNYTSNITKPSKKSVEDLLKEMKDYKVKHGVGNKDYYESFKLQNEHADFEANVNRLEQAKIWDVVIEMVMRKDLPDEFEVSSEVVDLATRFRRFYEPLDIGNYYRHSKGDDTGKYMAVRPKRYKFTQRWYEHANVTGFESVCESNFVAEVEELIKEVIKPKNKTIEEVKKDYESIENKVKEWKSDEKISYEDVFWGESILSKLQEELTRK</sequence>
<evidence type="ECO:0000313" key="2">
    <source>
        <dbReference type="Proteomes" id="UP001056120"/>
    </source>
</evidence>
<keyword evidence="2" id="KW-1185">Reference proteome</keyword>
<accession>A0ACB9JMM6</accession>
<organism evidence="1 2">
    <name type="scientific">Smallanthus sonchifolius</name>
    <dbReference type="NCBI Taxonomy" id="185202"/>
    <lineage>
        <taxon>Eukaryota</taxon>
        <taxon>Viridiplantae</taxon>
        <taxon>Streptophyta</taxon>
        <taxon>Embryophyta</taxon>
        <taxon>Tracheophyta</taxon>
        <taxon>Spermatophyta</taxon>
        <taxon>Magnoliopsida</taxon>
        <taxon>eudicotyledons</taxon>
        <taxon>Gunneridae</taxon>
        <taxon>Pentapetalae</taxon>
        <taxon>asterids</taxon>
        <taxon>campanulids</taxon>
        <taxon>Asterales</taxon>
        <taxon>Asteraceae</taxon>
        <taxon>Asteroideae</taxon>
        <taxon>Heliantheae alliance</taxon>
        <taxon>Millerieae</taxon>
        <taxon>Smallanthus</taxon>
    </lineage>
</organism>
<evidence type="ECO:0000313" key="1">
    <source>
        <dbReference type="EMBL" id="KAI3820790.1"/>
    </source>
</evidence>
<gene>
    <name evidence="1" type="ORF">L1987_08338</name>
</gene>
<protein>
    <submittedName>
        <fullName evidence="1">Uncharacterized protein</fullName>
    </submittedName>
</protein>
<comment type="caution">
    <text evidence="1">The sequence shown here is derived from an EMBL/GenBank/DDBJ whole genome shotgun (WGS) entry which is preliminary data.</text>
</comment>